<keyword evidence="3" id="KW-1185">Reference proteome</keyword>
<gene>
    <name evidence="2" type="ORF">KL771_10545</name>
</gene>
<dbReference type="GO" id="GO:0003677">
    <property type="term" value="F:DNA binding"/>
    <property type="evidence" value="ECO:0007669"/>
    <property type="project" value="InterPro"/>
</dbReference>
<dbReference type="GO" id="GO:0003700">
    <property type="term" value="F:DNA-binding transcription factor activity"/>
    <property type="evidence" value="ECO:0007669"/>
    <property type="project" value="InterPro"/>
</dbReference>
<evidence type="ECO:0000313" key="3">
    <source>
        <dbReference type="Proteomes" id="UP000766595"/>
    </source>
</evidence>
<dbReference type="InterPro" id="IPR047640">
    <property type="entry name" value="RpiR-like"/>
</dbReference>
<dbReference type="InterPro" id="IPR036388">
    <property type="entry name" value="WH-like_DNA-bd_sf"/>
</dbReference>
<protein>
    <submittedName>
        <fullName evidence="2">MurR/RpiR family transcriptional regulator</fullName>
    </submittedName>
</protein>
<organism evidence="2 3">
    <name type="scientific">Prosthecodimorpha staleyi</name>
    <dbReference type="NCBI Taxonomy" id="2840188"/>
    <lineage>
        <taxon>Bacteria</taxon>
        <taxon>Pseudomonadati</taxon>
        <taxon>Pseudomonadota</taxon>
        <taxon>Alphaproteobacteria</taxon>
        <taxon>Hyphomicrobiales</taxon>
        <taxon>Ancalomicrobiaceae</taxon>
        <taxon>Prosthecodimorpha</taxon>
    </lineage>
</organism>
<dbReference type="SUPFAM" id="SSF53697">
    <property type="entry name" value="SIS domain"/>
    <property type="match status" value="1"/>
</dbReference>
<dbReference type="PANTHER" id="PTHR30514:SF18">
    <property type="entry name" value="RPIR-FAMILY TRANSCRIPTIONAL REGULATOR"/>
    <property type="match status" value="1"/>
</dbReference>
<sequence>MDGPMRQRLEACLVDGTKADRALAAYILARPETIPFETAATLAEKVEVSEATVGRFCRSIGYDNLKDLKQQLGQEFGDRPWLIADRLRDFQAQAREAENPLGRSLELEIAGLVAVYEIAQSPEFRRVVQRLTTARRVFVCGFQTERAMAQMFAYQLQYLRDGVQLLDLEGGHFAELFATDVENTALVLFEARRYSRLARVVAREATAIGVPVTLVTDAFCDWGRGLVSELLAVPTEFNLFWDSTAQMASLVNLFMNAVSIEIGPAVEARMTKVSELYARFTGHTGDPSGPKS</sequence>
<feature type="domain" description="HTH rpiR-type" evidence="1">
    <location>
        <begin position="3"/>
        <end position="79"/>
    </location>
</feature>
<dbReference type="InterPro" id="IPR000281">
    <property type="entry name" value="HTH_RpiR"/>
</dbReference>
<dbReference type="Pfam" id="PF01418">
    <property type="entry name" value="HTH_6"/>
    <property type="match status" value="1"/>
</dbReference>
<evidence type="ECO:0000259" key="1">
    <source>
        <dbReference type="PROSITE" id="PS51071"/>
    </source>
</evidence>
<dbReference type="GO" id="GO:1901135">
    <property type="term" value="P:carbohydrate derivative metabolic process"/>
    <property type="evidence" value="ECO:0007669"/>
    <property type="project" value="InterPro"/>
</dbReference>
<name>A0A947D401_9HYPH</name>
<dbReference type="RefSeq" id="WP_261968496.1">
    <property type="nucleotide sequence ID" value="NZ_JAHHZF010000004.1"/>
</dbReference>
<evidence type="ECO:0000313" key="2">
    <source>
        <dbReference type="EMBL" id="MBT9289898.1"/>
    </source>
</evidence>
<dbReference type="AlphaFoldDB" id="A0A947D401"/>
<reference evidence="2 3" key="1">
    <citation type="submission" date="2021-06" db="EMBL/GenBank/DDBJ databases">
        <authorList>
            <person name="Grouzdev D.S."/>
            <person name="Koziaeva V."/>
        </authorList>
    </citation>
    <scope>NUCLEOTIDE SEQUENCE [LARGE SCALE GENOMIC DNA]</scope>
    <source>
        <strain evidence="2 3">22</strain>
    </source>
</reference>
<dbReference type="PROSITE" id="PS51071">
    <property type="entry name" value="HTH_RPIR"/>
    <property type="match status" value="1"/>
</dbReference>
<dbReference type="EMBL" id="JAHHZF010000004">
    <property type="protein sequence ID" value="MBT9289898.1"/>
    <property type="molecule type" value="Genomic_DNA"/>
</dbReference>
<dbReference type="InterPro" id="IPR009057">
    <property type="entry name" value="Homeodomain-like_sf"/>
</dbReference>
<dbReference type="InterPro" id="IPR046348">
    <property type="entry name" value="SIS_dom_sf"/>
</dbReference>
<accession>A0A947D401</accession>
<dbReference type="GO" id="GO:0097367">
    <property type="term" value="F:carbohydrate derivative binding"/>
    <property type="evidence" value="ECO:0007669"/>
    <property type="project" value="InterPro"/>
</dbReference>
<dbReference type="Proteomes" id="UP000766595">
    <property type="component" value="Unassembled WGS sequence"/>
</dbReference>
<dbReference type="PANTHER" id="PTHR30514">
    <property type="entry name" value="GLUCOKINASE"/>
    <property type="match status" value="1"/>
</dbReference>
<comment type="caution">
    <text evidence="2">The sequence shown here is derived from an EMBL/GenBank/DDBJ whole genome shotgun (WGS) entry which is preliminary data.</text>
</comment>
<dbReference type="Gene3D" id="1.10.10.10">
    <property type="entry name" value="Winged helix-like DNA-binding domain superfamily/Winged helix DNA-binding domain"/>
    <property type="match status" value="1"/>
</dbReference>
<dbReference type="Gene3D" id="3.40.50.10490">
    <property type="entry name" value="Glucose-6-phosphate isomerase like protein, domain 1"/>
    <property type="match status" value="1"/>
</dbReference>
<proteinExistence type="predicted"/>
<dbReference type="SUPFAM" id="SSF46689">
    <property type="entry name" value="Homeodomain-like"/>
    <property type="match status" value="1"/>
</dbReference>